<dbReference type="InterPro" id="IPR051083">
    <property type="entry name" value="GrpII_Intron_Splice-Mob/Def"/>
</dbReference>
<dbReference type="InterPro" id="IPR043502">
    <property type="entry name" value="DNA/RNA_pol_sf"/>
</dbReference>
<organism evidence="3 4">
    <name type="scientific">Candidatus Treponema excrementipullorum</name>
    <dbReference type="NCBI Taxonomy" id="2838768"/>
    <lineage>
        <taxon>Bacteria</taxon>
        <taxon>Pseudomonadati</taxon>
        <taxon>Spirochaetota</taxon>
        <taxon>Spirochaetia</taxon>
        <taxon>Spirochaetales</taxon>
        <taxon>Treponemataceae</taxon>
        <taxon>Treponema</taxon>
    </lineage>
</organism>
<dbReference type="PROSITE" id="PS50878">
    <property type="entry name" value="RT_POL"/>
    <property type="match status" value="1"/>
</dbReference>
<dbReference type="PANTHER" id="PTHR34047">
    <property type="entry name" value="NUCLEAR INTRON MATURASE 1, MITOCHONDRIAL-RELATED"/>
    <property type="match status" value="1"/>
</dbReference>
<comment type="similarity">
    <text evidence="1">Belongs to the bacterial reverse transcriptase family.</text>
</comment>
<dbReference type="SUPFAM" id="SSF56672">
    <property type="entry name" value="DNA/RNA polymerases"/>
    <property type="match status" value="1"/>
</dbReference>
<evidence type="ECO:0000256" key="1">
    <source>
        <dbReference type="ARBA" id="ARBA00034120"/>
    </source>
</evidence>
<comment type="caution">
    <text evidence="3">The sequence shown here is derived from an EMBL/GenBank/DDBJ whole genome shotgun (WGS) entry which is preliminary data.</text>
</comment>
<feature type="domain" description="Reverse transcriptase" evidence="2">
    <location>
        <begin position="61"/>
        <end position="322"/>
    </location>
</feature>
<evidence type="ECO:0000313" key="3">
    <source>
        <dbReference type="EMBL" id="MBU3850381.1"/>
    </source>
</evidence>
<gene>
    <name evidence="3" type="ORF">IAA16_07440</name>
</gene>
<keyword evidence="3" id="KW-0548">Nucleotidyltransferase</keyword>
<reference evidence="3" key="2">
    <citation type="submission" date="2021-04" db="EMBL/GenBank/DDBJ databases">
        <authorList>
            <person name="Gilroy R."/>
        </authorList>
    </citation>
    <scope>NUCLEOTIDE SEQUENCE</scope>
    <source>
        <strain evidence="3">Gambia15-2214</strain>
    </source>
</reference>
<dbReference type="AlphaFoldDB" id="A0A9E2NZ46"/>
<dbReference type="CDD" id="cd01646">
    <property type="entry name" value="RT_Bac_retron_I"/>
    <property type="match status" value="1"/>
</dbReference>
<protein>
    <submittedName>
        <fullName evidence="3">RNA-directed DNA polymerase</fullName>
    </submittedName>
</protein>
<dbReference type="GO" id="GO:0003964">
    <property type="term" value="F:RNA-directed DNA polymerase activity"/>
    <property type="evidence" value="ECO:0007669"/>
    <property type="project" value="UniProtKB-KW"/>
</dbReference>
<dbReference type="Proteomes" id="UP000823914">
    <property type="component" value="Unassembled WGS sequence"/>
</dbReference>
<evidence type="ECO:0000259" key="2">
    <source>
        <dbReference type="PROSITE" id="PS50878"/>
    </source>
</evidence>
<reference evidence="3" key="1">
    <citation type="journal article" date="2021" name="PeerJ">
        <title>Extensive microbial diversity within the chicken gut microbiome revealed by metagenomics and culture.</title>
        <authorList>
            <person name="Gilroy R."/>
            <person name="Ravi A."/>
            <person name="Getino M."/>
            <person name="Pursley I."/>
            <person name="Horton D.L."/>
            <person name="Alikhan N.F."/>
            <person name="Baker D."/>
            <person name="Gharbi K."/>
            <person name="Hall N."/>
            <person name="Watson M."/>
            <person name="Adriaenssens E.M."/>
            <person name="Foster-Nyarko E."/>
            <person name="Jarju S."/>
            <person name="Secka A."/>
            <person name="Antonio M."/>
            <person name="Oren A."/>
            <person name="Chaudhuri R.R."/>
            <person name="La Ragione R."/>
            <person name="Hildebrand F."/>
            <person name="Pallen M.J."/>
        </authorList>
    </citation>
    <scope>NUCLEOTIDE SEQUENCE</scope>
    <source>
        <strain evidence="3">Gambia15-2214</strain>
    </source>
</reference>
<name>A0A9E2NZ46_9SPIR</name>
<accession>A0A9E2NZ46</accession>
<evidence type="ECO:0000313" key="4">
    <source>
        <dbReference type="Proteomes" id="UP000823914"/>
    </source>
</evidence>
<sequence length="342" mass="39947">MKLEDAVRLAILNIQKESITDVDVFKRPFEIEYFSQEENYSKIFNEVKTRIKNALDKAENNNIFESLKELKLSPLKTLLIPKKNLFDFRKCSYTEILDEIIYLTLVLMIANKIENQRIAKNKETIFSYRLKTSLSSIKIPTFLFDFKYSYTRFKSNISKKAQENNAKVIISCDISNFYDRLNLHRLENTLLSIPQNDIKVVKLLNEILLFWSNRDSYGLPVGSNASRILAEASLIDVDKYLMEKNIIFSRFVDDFRLFAKDAKEAHTWLSILVERLNQEGLFLNTHKTTIASINEIKQCFANKNDVEIDKNELPVIIRGYSGIIPTKFRKLSTREIENLKDI</sequence>
<dbReference type="Pfam" id="PF00078">
    <property type="entry name" value="RVT_1"/>
    <property type="match status" value="1"/>
</dbReference>
<dbReference type="InterPro" id="IPR000477">
    <property type="entry name" value="RT_dom"/>
</dbReference>
<feature type="non-terminal residue" evidence="3">
    <location>
        <position position="342"/>
    </location>
</feature>
<keyword evidence="3" id="KW-0695">RNA-directed DNA polymerase</keyword>
<dbReference type="PANTHER" id="PTHR34047:SF8">
    <property type="entry name" value="PROTEIN YKFC"/>
    <property type="match status" value="1"/>
</dbReference>
<proteinExistence type="inferred from homology"/>
<keyword evidence="3" id="KW-0808">Transferase</keyword>
<dbReference type="EMBL" id="JAHLFV010000175">
    <property type="protein sequence ID" value="MBU3850381.1"/>
    <property type="molecule type" value="Genomic_DNA"/>
</dbReference>